<comment type="caution">
    <text evidence="8">The sequence shown here is derived from an EMBL/GenBank/DDBJ whole genome shotgun (WGS) entry which is preliminary data.</text>
</comment>
<dbReference type="AlphaFoldDB" id="A0A4Q7YE71"/>
<evidence type="ECO:0000256" key="2">
    <source>
        <dbReference type="ARBA" id="ARBA00022448"/>
    </source>
</evidence>
<evidence type="ECO:0000256" key="5">
    <source>
        <dbReference type="ARBA" id="ARBA00022989"/>
    </source>
</evidence>
<evidence type="ECO:0000256" key="1">
    <source>
        <dbReference type="ARBA" id="ARBA00004141"/>
    </source>
</evidence>
<feature type="transmembrane region" description="Helical" evidence="7">
    <location>
        <begin position="99"/>
        <end position="122"/>
    </location>
</feature>
<dbReference type="GO" id="GO:0055085">
    <property type="term" value="P:transmembrane transport"/>
    <property type="evidence" value="ECO:0007669"/>
    <property type="project" value="InterPro"/>
</dbReference>
<evidence type="ECO:0000256" key="6">
    <source>
        <dbReference type="ARBA" id="ARBA00023136"/>
    </source>
</evidence>
<keyword evidence="3" id="KW-1003">Cell membrane</keyword>
<feature type="transmembrane region" description="Helical" evidence="7">
    <location>
        <begin position="206"/>
        <end position="225"/>
    </location>
</feature>
<accession>A0A4Q7YE71</accession>
<keyword evidence="2" id="KW-0813">Transport</keyword>
<keyword evidence="5 7" id="KW-1133">Transmembrane helix</keyword>
<gene>
    <name evidence="8" type="ORF">BDD14_6034</name>
</gene>
<keyword evidence="6 7" id="KW-0472">Membrane</keyword>
<reference evidence="8 9" key="1">
    <citation type="submission" date="2019-02" db="EMBL/GenBank/DDBJ databases">
        <title>Genomic Encyclopedia of Archaeal and Bacterial Type Strains, Phase II (KMG-II): from individual species to whole genera.</title>
        <authorList>
            <person name="Goeker M."/>
        </authorList>
    </citation>
    <scope>NUCLEOTIDE SEQUENCE [LARGE SCALE GENOMIC DNA]</scope>
    <source>
        <strain evidence="8 9">DSM 18101</strain>
    </source>
</reference>
<feature type="transmembrane region" description="Helical" evidence="7">
    <location>
        <begin position="297"/>
        <end position="315"/>
    </location>
</feature>
<name>A0A4Q7YE71_9BACT</name>
<dbReference type="InterPro" id="IPR004776">
    <property type="entry name" value="Mem_transp_PIN-like"/>
</dbReference>
<dbReference type="PANTHER" id="PTHR36838">
    <property type="entry name" value="AUXIN EFFLUX CARRIER FAMILY PROTEIN"/>
    <property type="match status" value="1"/>
</dbReference>
<feature type="transmembrane region" description="Helical" evidence="7">
    <location>
        <begin position="6"/>
        <end position="24"/>
    </location>
</feature>
<evidence type="ECO:0000256" key="3">
    <source>
        <dbReference type="ARBA" id="ARBA00022475"/>
    </source>
</evidence>
<feature type="transmembrane region" description="Helical" evidence="7">
    <location>
        <begin position="237"/>
        <end position="258"/>
    </location>
</feature>
<dbReference type="EMBL" id="SHKW01000003">
    <property type="protein sequence ID" value="RZU35268.1"/>
    <property type="molecule type" value="Genomic_DNA"/>
</dbReference>
<proteinExistence type="predicted"/>
<feature type="transmembrane region" description="Helical" evidence="7">
    <location>
        <begin position="69"/>
        <end position="87"/>
    </location>
</feature>
<sequence length="317" mass="32781">MNISGLAGALLPVFFVLALGYLAGKRNAFDADQSAGLSKLALSFALPASLFVSMTQIRKDLLLQQGRLVLALFLAHVGLFVAAWLILRLVPLFRGTPSIIYALMLATSATPVFGIAVLGPVLGPTSAAAVGLVALTINFTVPLAMVLLEVDAAGKSKQTATNAHKPSPVMTGLNAGLKSPLLWGPILGIIVTLVGLHLPPTVASCLELIGSTTGGVAVFAVGLVLASHPVRISSGVLIGSIARVSVQSALLFALLHLLHVVSPFAREALVCCSFPLATVSVLFAARYKAVESEAASMLLVSTLALAITVPTMLWLSH</sequence>
<dbReference type="GO" id="GO:0016020">
    <property type="term" value="C:membrane"/>
    <property type="evidence" value="ECO:0007669"/>
    <property type="project" value="UniProtKB-SubCell"/>
</dbReference>
<comment type="subcellular location">
    <subcellularLocation>
        <location evidence="1">Membrane</location>
        <topology evidence="1">Multi-pass membrane protein</topology>
    </subcellularLocation>
</comment>
<keyword evidence="9" id="KW-1185">Reference proteome</keyword>
<evidence type="ECO:0000313" key="9">
    <source>
        <dbReference type="Proteomes" id="UP000292958"/>
    </source>
</evidence>
<feature type="transmembrane region" description="Helical" evidence="7">
    <location>
        <begin position="128"/>
        <end position="148"/>
    </location>
</feature>
<evidence type="ECO:0000256" key="7">
    <source>
        <dbReference type="SAM" id="Phobius"/>
    </source>
</evidence>
<feature type="transmembrane region" description="Helical" evidence="7">
    <location>
        <begin position="36"/>
        <end position="57"/>
    </location>
</feature>
<feature type="transmembrane region" description="Helical" evidence="7">
    <location>
        <begin position="264"/>
        <end position="285"/>
    </location>
</feature>
<dbReference type="RefSeq" id="WP_130424550.1">
    <property type="nucleotide sequence ID" value="NZ_SHKW01000003.1"/>
</dbReference>
<dbReference type="Proteomes" id="UP000292958">
    <property type="component" value="Unassembled WGS sequence"/>
</dbReference>
<dbReference type="PANTHER" id="PTHR36838:SF1">
    <property type="entry name" value="SLR1864 PROTEIN"/>
    <property type="match status" value="1"/>
</dbReference>
<evidence type="ECO:0000256" key="4">
    <source>
        <dbReference type="ARBA" id="ARBA00022692"/>
    </source>
</evidence>
<evidence type="ECO:0008006" key="10">
    <source>
        <dbReference type="Google" id="ProtNLM"/>
    </source>
</evidence>
<organism evidence="8 9">
    <name type="scientific">Edaphobacter modestus</name>
    <dbReference type="NCBI Taxonomy" id="388466"/>
    <lineage>
        <taxon>Bacteria</taxon>
        <taxon>Pseudomonadati</taxon>
        <taxon>Acidobacteriota</taxon>
        <taxon>Terriglobia</taxon>
        <taxon>Terriglobales</taxon>
        <taxon>Acidobacteriaceae</taxon>
        <taxon>Edaphobacter</taxon>
    </lineage>
</organism>
<evidence type="ECO:0000313" key="8">
    <source>
        <dbReference type="EMBL" id="RZU35268.1"/>
    </source>
</evidence>
<dbReference type="Pfam" id="PF03547">
    <property type="entry name" value="Mem_trans"/>
    <property type="match status" value="1"/>
</dbReference>
<dbReference type="OrthoDB" id="9798064at2"/>
<protein>
    <recommendedName>
        <fullName evidence="10">Permease</fullName>
    </recommendedName>
</protein>
<feature type="transmembrane region" description="Helical" evidence="7">
    <location>
        <begin position="180"/>
        <end position="200"/>
    </location>
</feature>
<keyword evidence="4 7" id="KW-0812">Transmembrane</keyword>